<organism evidence="3 4">
    <name type="scientific">Pseudomonas typographi</name>
    <dbReference type="NCBI Taxonomy" id="2715964"/>
    <lineage>
        <taxon>Bacteria</taxon>
        <taxon>Pseudomonadati</taxon>
        <taxon>Pseudomonadota</taxon>
        <taxon>Gammaproteobacteria</taxon>
        <taxon>Pseudomonadales</taxon>
        <taxon>Pseudomonadaceae</taxon>
        <taxon>Pseudomonas</taxon>
    </lineage>
</organism>
<dbReference type="RefSeq" id="WP_190416889.1">
    <property type="nucleotide sequence ID" value="NZ_JAAOCA010000002.1"/>
</dbReference>
<dbReference type="PANTHER" id="PTHR35335:SF1">
    <property type="entry name" value="UPF0716 PROTEIN FXSA"/>
    <property type="match status" value="1"/>
</dbReference>
<feature type="region of interest" description="Disordered" evidence="1">
    <location>
        <begin position="118"/>
        <end position="152"/>
    </location>
</feature>
<evidence type="ECO:0000256" key="2">
    <source>
        <dbReference type="SAM" id="Phobius"/>
    </source>
</evidence>
<comment type="caution">
    <text evidence="3">The sequence shown here is derived from an EMBL/GenBank/DDBJ whole genome shotgun (WGS) entry which is preliminary data.</text>
</comment>
<dbReference type="EMBL" id="JAAOCA010000002">
    <property type="protein sequence ID" value="MBD1597463.1"/>
    <property type="molecule type" value="Genomic_DNA"/>
</dbReference>
<gene>
    <name evidence="3" type="primary">fxsA</name>
    <name evidence="3" type="ORF">HAQ05_01865</name>
</gene>
<keyword evidence="2" id="KW-0812">Transmembrane</keyword>
<keyword evidence="2" id="KW-1133">Transmembrane helix</keyword>
<name>A0ABR7YW87_9PSED</name>
<evidence type="ECO:0000313" key="4">
    <source>
        <dbReference type="Proteomes" id="UP000805841"/>
    </source>
</evidence>
<keyword evidence="4" id="KW-1185">Reference proteome</keyword>
<keyword evidence="2" id="KW-0472">Membrane</keyword>
<evidence type="ECO:0000256" key="1">
    <source>
        <dbReference type="SAM" id="MobiDB-lite"/>
    </source>
</evidence>
<dbReference type="Pfam" id="PF04186">
    <property type="entry name" value="FxsA"/>
    <property type="match status" value="1"/>
</dbReference>
<feature type="compositionally biased region" description="Basic and acidic residues" evidence="1">
    <location>
        <begin position="135"/>
        <end position="152"/>
    </location>
</feature>
<accession>A0ABR7YW87</accession>
<dbReference type="NCBIfam" id="NF008528">
    <property type="entry name" value="PRK11463.1-2"/>
    <property type="match status" value="1"/>
</dbReference>
<protein>
    <submittedName>
        <fullName evidence="3">Membrane protein FxsA</fullName>
    </submittedName>
</protein>
<feature type="transmembrane region" description="Helical" evidence="2">
    <location>
        <begin position="26"/>
        <end position="55"/>
    </location>
</feature>
<reference evidence="3 4" key="1">
    <citation type="journal article" date="2020" name="Insects">
        <title>Bacteria Belonging to Pseudomonas typographi sp. nov. from the Bark Beetle Ips typographus Have Genomic Potential to Aid in the Host Ecology.</title>
        <authorList>
            <person name="Peral-Aranega E."/>
            <person name="Saati-Santamaria Z."/>
            <person name="Kolarik M."/>
            <person name="Rivas R."/>
            <person name="Garcia-Fraile P."/>
        </authorList>
    </citation>
    <scope>NUCLEOTIDE SEQUENCE [LARGE SCALE GENOMIC DNA]</scope>
    <source>
        <strain evidence="3 4">CA3A</strain>
    </source>
</reference>
<feature type="transmembrane region" description="Helical" evidence="2">
    <location>
        <begin position="76"/>
        <end position="102"/>
    </location>
</feature>
<evidence type="ECO:0000313" key="3">
    <source>
        <dbReference type="EMBL" id="MBD1597463.1"/>
    </source>
</evidence>
<proteinExistence type="predicted"/>
<dbReference type="InterPro" id="IPR007313">
    <property type="entry name" value="FxsA"/>
</dbReference>
<dbReference type="Proteomes" id="UP000805841">
    <property type="component" value="Unassembled WGS sequence"/>
</dbReference>
<sequence>MRAFLFLLLLFPVLELFVFFQVGTAIGFFPALLLIIAGSALGALIMRLAGLATALSARQSLQRGEMPGAQMLNGMMLTLGGGLLLVPGFISDVLGLLCLLPFTRHRLASMLQRRAEEQAQRQRAFAGDAPAPGEPPRHRPEVIEGEYERRDN</sequence>
<dbReference type="PANTHER" id="PTHR35335">
    <property type="entry name" value="UPF0716 PROTEIN FXSA"/>
    <property type="match status" value="1"/>
</dbReference>